<comment type="caution">
    <text evidence="1">The sequence shown here is derived from an EMBL/GenBank/DDBJ whole genome shotgun (WGS) entry which is preliminary data.</text>
</comment>
<dbReference type="EMBL" id="BBSC01000007">
    <property type="protein sequence ID" value="GAM77096.1"/>
    <property type="molecule type" value="Genomic_DNA"/>
</dbReference>
<name>A0A0B8QER6_9VIBR</name>
<dbReference type="AlphaFoldDB" id="A0A0B8QER6"/>
<organism evidence="1 2">
    <name type="scientific">Vibrio ishigakensis</name>
    <dbReference type="NCBI Taxonomy" id="1481914"/>
    <lineage>
        <taxon>Bacteria</taxon>
        <taxon>Pseudomonadati</taxon>
        <taxon>Pseudomonadota</taxon>
        <taxon>Gammaproteobacteria</taxon>
        <taxon>Vibrionales</taxon>
        <taxon>Vibrionaceae</taxon>
        <taxon>Vibrio</taxon>
    </lineage>
</organism>
<dbReference type="Gene3D" id="3.40.630.30">
    <property type="match status" value="1"/>
</dbReference>
<evidence type="ECO:0008006" key="3">
    <source>
        <dbReference type="Google" id="ProtNLM"/>
    </source>
</evidence>
<evidence type="ECO:0000313" key="2">
    <source>
        <dbReference type="Proteomes" id="UP000031666"/>
    </source>
</evidence>
<accession>A0A0B8QER6</accession>
<reference evidence="1 2" key="1">
    <citation type="submission" date="2015-01" db="EMBL/GenBank/DDBJ databases">
        <title>Vibrio sp. C94 JCM 19241 whole genome shotgun sequence.</title>
        <authorList>
            <person name="Sawabe T."/>
            <person name="Meirelles P."/>
            <person name="Feng G."/>
            <person name="Sayaka M."/>
            <person name="Hattori M."/>
            <person name="Ohkuma M."/>
        </authorList>
    </citation>
    <scope>NUCLEOTIDE SEQUENCE [LARGE SCALE GENOMIC DNA]</scope>
    <source>
        <strain evidence="2">JCM 19241</strain>
    </source>
</reference>
<sequence length="84" mass="9300">MARVEQVKPSYIPMSLLLEADPDEAMILSYLESCLAFVLIEDDKVAGACLLRQESDGNSAELMNIASGLINKSWDSVQCFLREC</sequence>
<reference evidence="1 2" key="2">
    <citation type="submission" date="2015-01" db="EMBL/GenBank/DDBJ databases">
        <authorList>
            <consortium name="NBRP consortium"/>
            <person name="Sawabe T."/>
            <person name="Meirelles P."/>
            <person name="Feng G."/>
            <person name="Sayaka M."/>
            <person name="Hattori M."/>
            <person name="Ohkuma M."/>
        </authorList>
    </citation>
    <scope>NUCLEOTIDE SEQUENCE [LARGE SCALE GENOMIC DNA]</scope>
    <source>
        <strain evidence="2">JCM 19241</strain>
    </source>
</reference>
<dbReference type="SUPFAM" id="SSF55729">
    <property type="entry name" value="Acyl-CoA N-acyltransferases (Nat)"/>
    <property type="match status" value="1"/>
</dbReference>
<evidence type="ECO:0000313" key="1">
    <source>
        <dbReference type="EMBL" id="GAM77096.1"/>
    </source>
</evidence>
<dbReference type="STRING" id="1481914.JCM19241_5992"/>
<dbReference type="Proteomes" id="UP000031666">
    <property type="component" value="Unassembled WGS sequence"/>
</dbReference>
<dbReference type="InterPro" id="IPR016181">
    <property type="entry name" value="Acyl_CoA_acyltransferase"/>
</dbReference>
<protein>
    <recommendedName>
        <fullName evidence="3">Acetyltransferase</fullName>
    </recommendedName>
</protein>
<gene>
    <name evidence="1" type="ORF">JCM19241_5992</name>
</gene>
<proteinExistence type="predicted"/>